<sequence length="66" mass="7139">TKQPTGREDPTAAEPQSCVYGLKVNTQKRPEPTHKTGKDDGAGCQGLAIPTREVGPWVMRSPQKHA</sequence>
<accession>A0ABQ9W2W6</accession>
<name>A0ABQ9W2W6_SAGOE</name>
<feature type="non-terminal residue" evidence="2">
    <location>
        <position position="1"/>
    </location>
</feature>
<evidence type="ECO:0000313" key="3">
    <source>
        <dbReference type="Proteomes" id="UP001266305"/>
    </source>
</evidence>
<dbReference type="EMBL" id="JASSZA010000003">
    <property type="protein sequence ID" value="KAK2115419.1"/>
    <property type="molecule type" value="Genomic_DNA"/>
</dbReference>
<comment type="caution">
    <text evidence="2">The sequence shown here is derived from an EMBL/GenBank/DDBJ whole genome shotgun (WGS) entry which is preliminary data.</text>
</comment>
<feature type="non-terminal residue" evidence="2">
    <location>
        <position position="66"/>
    </location>
</feature>
<evidence type="ECO:0000313" key="2">
    <source>
        <dbReference type="EMBL" id="KAK2115419.1"/>
    </source>
</evidence>
<feature type="compositionally biased region" description="Basic and acidic residues" evidence="1">
    <location>
        <begin position="1"/>
        <end position="10"/>
    </location>
</feature>
<gene>
    <name evidence="2" type="ORF">P7K49_006045</name>
</gene>
<feature type="region of interest" description="Disordered" evidence="1">
    <location>
        <begin position="1"/>
        <end position="66"/>
    </location>
</feature>
<reference evidence="2 3" key="1">
    <citation type="submission" date="2023-05" db="EMBL/GenBank/DDBJ databases">
        <title>B98-5 Cell Line De Novo Hybrid Assembly: An Optical Mapping Approach.</title>
        <authorList>
            <person name="Kananen K."/>
            <person name="Auerbach J.A."/>
            <person name="Kautto E."/>
            <person name="Blachly J.S."/>
        </authorList>
    </citation>
    <scope>NUCLEOTIDE SEQUENCE [LARGE SCALE GENOMIC DNA]</scope>
    <source>
        <strain evidence="2">B95-8</strain>
        <tissue evidence="2">Cell line</tissue>
    </source>
</reference>
<feature type="compositionally biased region" description="Basic and acidic residues" evidence="1">
    <location>
        <begin position="28"/>
        <end position="41"/>
    </location>
</feature>
<evidence type="ECO:0000256" key="1">
    <source>
        <dbReference type="SAM" id="MobiDB-lite"/>
    </source>
</evidence>
<proteinExistence type="predicted"/>
<protein>
    <submittedName>
        <fullName evidence="2">Uncharacterized protein</fullName>
    </submittedName>
</protein>
<dbReference type="Proteomes" id="UP001266305">
    <property type="component" value="Unassembled WGS sequence"/>
</dbReference>
<organism evidence="2 3">
    <name type="scientific">Saguinus oedipus</name>
    <name type="common">Cotton-top tamarin</name>
    <name type="synonym">Oedipomidas oedipus</name>
    <dbReference type="NCBI Taxonomy" id="9490"/>
    <lineage>
        <taxon>Eukaryota</taxon>
        <taxon>Metazoa</taxon>
        <taxon>Chordata</taxon>
        <taxon>Craniata</taxon>
        <taxon>Vertebrata</taxon>
        <taxon>Euteleostomi</taxon>
        <taxon>Mammalia</taxon>
        <taxon>Eutheria</taxon>
        <taxon>Euarchontoglires</taxon>
        <taxon>Primates</taxon>
        <taxon>Haplorrhini</taxon>
        <taxon>Platyrrhini</taxon>
        <taxon>Cebidae</taxon>
        <taxon>Callitrichinae</taxon>
        <taxon>Saguinus</taxon>
    </lineage>
</organism>
<keyword evidence="3" id="KW-1185">Reference proteome</keyword>